<dbReference type="InterPro" id="IPR029066">
    <property type="entry name" value="PLP-binding_barrel"/>
</dbReference>
<dbReference type="InterPro" id="IPR011078">
    <property type="entry name" value="PyrdxlP_homeostasis"/>
</dbReference>
<dbReference type="PANTHER" id="PTHR10146:SF14">
    <property type="entry name" value="PYRIDOXAL PHOSPHATE HOMEOSTASIS PROTEIN"/>
    <property type="match status" value="1"/>
</dbReference>
<dbReference type="PANTHER" id="PTHR10146">
    <property type="entry name" value="PROLINE SYNTHETASE CO-TRANSCRIBED BACTERIAL HOMOLOG PROTEIN"/>
    <property type="match status" value="1"/>
</dbReference>
<dbReference type="EMBL" id="CAEZUP010000086">
    <property type="protein sequence ID" value="CAB4619324.1"/>
    <property type="molecule type" value="Genomic_DNA"/>
</dbReference>
<protein>
    <submittedName>
        <fullName evidence="3">Unannotated protein</fullName>
    </submittedName>
</protein>
<evidence type="ECO:0000256" key="1">
    <source>
        <dbReference type="ARBA" id="ARBA00022898"/>
    </source>
</evidence>
<evidence type="ECO:0000313" key="3">
    <source>
        <dbReference type="EMBL" id="CAB4619324.1"/>
    </source>
</evidence>
<dbReference type="SUPFAM" id="SSF51419">
    <property type="entry name" value="PLP-binding barrel"/>
    <property type="match status" value="1"/>
</dbReference>
<reference evidence="3" key="1">
    <citation type="submission" date="2020-05" db="EMBL/GenBank/DDBJ databases">
        <authorList>
            <person name="Chiriac C."/>
            <person name="Salcher M."/>
            <person name="Ghai R."/>
            <person name="Kavagutti S V."/>
        </authorList>
    </citation>
    <scope>NUCLEOTIDE SEQUENCE</scope>
</reference>
<dbReference type="InterPro" id="IPR001608">
    <property type="entry name" value="Ala_racemase_N"/>
</dbReference>
<dbReference type="Pfam" id="PF01168">
    <property type="entry name" value="Ala_racemase_N"/>
    <property type="match status" value="1"/>
</dbReference>
<dbReference type="PIRSF" id="PIRSF004848">
    <property type="entry name" value="YBL036c_PLPDEIII"/>
    <property type="match status" value="1"/>
</dbReference>
<dbReference type="GO" id="GO:0030170">
    <property type="term" value="F:pyridoxal phosphate binding"/>
    <property type="evidence" value="ECO:0007669"/>
    <property type="project" value="InterPro"/>
</dbReference>
<accession>A0A6J6I7F2</accession>
<dbReference type="CDD" id="cd00635">
    <property type="entry name" value="PLPDE_III_YBL036c_like"/>
    <property type="match status" value="1"/>
</dbReference>
<evidence type="ECO:0000259" key="2">
    <source>
        <dbReference type="Pfam" id="PF01168"/>
    </source>
</evidence>
<keyword evidence="1" id="KW-0663">Pyridoxal phosphate</keyword>
<proteinExistence type="inferred from homology"/>
<dbReference type="HAMAP" id="MF_02087">
    <property type="entry name" value="PLP_homeostasis"/>
    <property type="match status" value="1"/>
</dbReference>
<name>A0A6J6I7F2_9ZZZZ</name>
<gene>
    <name evidence="3" type="ORF">UFOPK1835_01639</name>
</gene>
<organism evidence="3">
    <name type="scientific">freshwater metagenome</name>
    <dbReference type="NCBI Taxonomy" id="449393"/>
    <lineage>
        <taxon>unclassified sequences</taxon>
        <taxon>metagenomes</taxon>
        <taxon>ecological metagenomes</taxon>
    </lineage>
</organism>
<feature type="domain" description="Alanine racemase N-terminal" evidence="2">
    <location>
        <begin position="32"/>
        <end position="223"/>
    </location>
</feature>
<dbReference type="AlphaFoldDB" id="A0A6J6I7F2"/>
<sequence length="225" mass="23466">MTEAHVPITAEIVRSRAAVLRTRIDSVAGDRPVGIVAVTKGFGVEAVRASVAAGLVSVGENYAQELIAKAADLGADPAAAPEWHFLGRLQSNKVRQLAGIVDVWESVDRAELVDEIAKRSPGATIFLQVNLSGEEQKGGAPLGDIPSLAARAIDAGLRVTGLMGVGPAGDPELARPGFRDLVAMADRLSLPERSIGMSADLEVAVEEGATLVRVGHALFGDRPPR</sequence>
<dbReference type="Gene3D" id="3.20.20.10">
    <property type="entry name" value="Alanine racemase"/>
    <property type="match status" value="1"/>
</dbReference>